<feature type="domain" description="FAD-binding PCMH-type" evidence="7">
    <location>
        <begin position="1"/>
        <end position="167"/>
    </location>
</feature>
<protein>
    <recommendedName>
        <fullName evidence="2">Delta(24)-sterol reductase</fullName>
        <ecNumber evidence="2">1.3.1.72</ecNumber>
    </recommendedName>
</protein>
<dbReference type="PANTHER" id="PTHR10801">
    <property type="entry name" value="24-DEHYDROCHOLESTEROL REDUCTASE"/>
    <property type="match status" value="1"/>
</dbReference>
<evidence type="ECO:0000259" key="7">
    <source>
        <dbReference type="PROSITE" id="PS51387"/>
    </source>
</evidence>
<dbReference type="PROSITE" id="PS51387">
    <property type="entry name" value="FAD_PCMH"/>
    <property type="match status" value="1"/>
</dbReference>
<keyword evidence="3" id="KW-0812">Transmembrane</keyword>
<evidence type="ECO:0000313" key="9">
    <source>
        <dbReference type="Proteomes" id="UP000756132"/>
    </source>
</evidence>
<evidence type="ECO:0000256" key="2">
    <source>
        <dbReference type="ARBA" id="ARBA00012405"/>
    </source>
</evidence>
<evidence type="ECO:0000256" key="6">
    <source>
        <dbReference type="ARBA" id="ARBA00023136"/>
    </source>
</evidence>
<dbReference type="PANTHER" id="PTHR10801:SF0">
    <property type="entry name" value="DELTA(24)-STEROL REDUCTASE"/>
    <property type="match status" value="1"/>
</dbReference>
<dbReference type="InterPro" id="IPR006094">
    <property type="entry name" value="Oxid_FAD_bind_N"/>
</dbReference>
<evidence type="ECO:0000256" key="5">
    <source>
        <dbReference type="ARBA" id="ARBA00023002"/>
    </source>
</evidence>
<reference evidence="8" key="2">
    <citation type="journal article" date="2022" name="Microb. Genom.">
        <title>A chromosome-scale genome assembly of the tomato pathogen Cladosporium fulvum reveals a compartmentalized genome architecture and the presence of a dispensable chromosome.</title>
        <authorList>
            <person name="Zaccaron A.Z."/>
            <person name="Chen L.H."/>
            <person name="Samaras A."/>
            <person name="Stergiopoulos I."/>
        </authorList>
    </citation>
    <scope>NUCLEOTIDE SEQUENCE</scope>
    <source>
        <strain evidence="8">Race5_Kim</strain>
    </source>
</reference>
<dbReference type="InterPro" id="IPR016169">
    <property type="entry name" value="FAD-bd_PCMH_sub2"/>
</dbReference>
<dbReference type="Pfam" id="PF01565">
    <property type="entry name" value="FAD_binding_4"/>
    <property type="match status" value="1"/>
</dbReference>
<evidence type="ECO:0000313" key="8">
    <source>
        <dbReference type="EMBL" id="UJO23514.1"/>
    </source>
</evidence>
<dbReference type="Proteomes" id="UP000756132">
    <property type="component" value="Chromosome 11"/>
</dbReference>
<keyword evidence="9" id="KW-1185">Reference proteome</keyword>
<evidence type="ECO:0000256" key="1">
    <source>
        <dbReference type="ARBA" id="ARBA00004167"/>
    </source>
</evidence>
<dbReference type="KEGG" id="ffu:CLAFUR5_12719"/>
<comment type="subcellular location">
    <subcellularLocation>
        <location evidence="1">Membrane</location>
        <topology evidence="1">Single-pass membrane protein</topology>
    </subcellularLocation>
</comment>
<dbReference type="GO" id="GO:0016020">
    <property type="term" value="C:membrane"/>
    <property type="evidence" value="ECO:0007669"/>
    <property type="project" value="UniProtKB-SubCell"/>
</dbReference>
<name>A0A9Q8UV10_PASFU</name>
<dbReference type="AlphaFoldDB" id="A0A9Q8UV10"/>
<dbReference type="GO" id="GO:0050614">
    <property type="term" value="F:Delta24-sterol reductase activity"/>
    <property type="evidence" value="ECO:0007669"/>
    <property type="project" value="UniProtKB-EC"/>
</dbReference>
<dbReference type="GO" id="GO:0005737">
    <property type="term" value="C:cytoplasm"/>
    <property type="evidence" value="ECO:0007669"/>
    <property type="project" value="TreeGrafter"/>
</dbReference>
<dbReference type="RefSeq" id="XP_047767880.1">
    <property type="nucleotide sequence ID" value="XM_047911867.1"/>
</dbReference>
<keyword evidence="5" id="KW-0560">Oxidoreductase</keyword>
<dbReference type="SUPFAM" id="SSF56176">
    <property type="entry name" value="FAD-binding/transporter-associated domain-like"/>
    <property type="match status" value="1"/>
</dbReference>
<dbReference type="OMA" id="IVICSET"/>
<dbReference type="OrthoDB" id="415825at2759"/>
<keyword evidence="4" id="KW-1133">Transmembrane helix</keyword>
<keyword evidence="6" id="KW-0472">Membrane</keyword>
<dbReference type="EMBL" id="CP090173">
    <property type="protein sequence ID" value="UJO23514.1"/>
    <property type="molecule type" value="Genomic_DNA"/>
</dbReference>
<dbReference type="Gene3D" id="3.30.465.10">
    <property type="match status" value="1"/>
</dbReference>
<accession>A0A9Q8UV10</accession>
<dbReference type="InterPro" id="IPR040165">
    <property type="entry name" value="Diminuto-like"/>
</dbReference>
<dbReference type="InterPro" id="IPR036318">
    <property type="entry name" value="FAD-bd_PCMH-like_sf"/>
</dbReference>
<proteinExistence type="predicted"/>
<organism evidence="8 9">
    <name type="scientific">Passalora fulva</name>
    <name type="common">Tomato leaf mold</name>
    <name type="synonym">Cladosporium fulvum</name>
    <dbReference type="NCBI Taxonomy" id="5499"/>
    <lineage>
        <taxon>Eukaryota</taxon>
        <taxon>Fungi</taxon>
        <taxon>Dikarya</taxon>
        <taxon>Ascomycota</taxon>
        <taxon>Pezizomycotina</taxon>
        <taxon>Dothideomycetes</taxon>
        <taxon>Dothideomycetidae</taxon>
        <taxon>Mycosphaerellales</taxon>
        <taxon>Mycosphaerellaceae</taxon>
        <taxon>Fulvia</taxon>
    </lineage>
</organism>
<dbReference type="GO" id="GO:0071949">
    <property type="term" value="F:FAD binding"/>
    <property type="evidence" value="ECO:0007669"/>
    <property type="project" value="InterPro"/>
</dbReference>
<reference evidence="8" key="1">
    <citation type="submission" date="2021-12" db="EMBL/GenBank/DDBJ databases">
        <authorList>
            <person name="Zaccaron A."/>
            <person name="Stergiopoulos I."/>
        </authorList>
    </citation>
    <scope>NUCLEOTIDE SEQUENCE</scope>
    <source>
        <strain evidence="8">Race5_Kim</strain>
    </source>
</reference>
<sequence>MDEHAERVRKIAAAVKGFHETKQKFRIDHGSTNSTRNQRSKGNNVINTSKMNHVLTVDTDKRTILVEPNVPMDRLVEATLAHDLIPLVIMDFPGITAGGGYAGTACESSSFKHGFFSDTVNSIEMVLANGEVVICSKDERKDLFRGSAGAMGSFGVLTLLEIQLEPAKKYVETTYHPVTSFDEAVKMCHDVSTGTSSYDYVDAILFSSTSGAVVTGRCTNDRPVDLPVQRFSASTDPWFYSHVRDRLCTSQEPVTELIPLPEYLFRYDRGGFWAGESIFQGQKGGEGIIPNTKTYKSWLDPLLHTRMLYAAVHSGGFNGQIVQDMTVPYDKAPGFLEWVAKEMEVWPLWLCPVKPSPNPTVHPHKNPVKSNGPQPQMLNIGIWGAPTESEFDYWIDINRQLEAKLREVGGMKWMYGVNLENDEDFWGQHDKEWYDQLRKKYHADWLPSIADKARTTPKKCLEAAETQPWMDHILFNYFPGFVITALVRAWWSGAWKHDRAATWPKWVPRETK</sequence>
<dbReference type="FunFam" id="3.30.465.10:FF:000031">
    <property type="entry name" value="FAD binding domain protein"/>
    <property type="match status" value="1"/>
</dbReference>
<evidence type="ECO:0000256" key="3">
    <source>
        <dbReference type="ARBA" id="ARBA00022692"/>
    </source>
</evidence>
<dbReference type="InterPro" id="IPR016166">
    <property type="entry name" value="FAD-bd_PCMH"/>
</dbReference>
<dbReference type="GO" id="GO:0000246">
    <property type="term" value="F:Delta24(24-1) sterol reductase activity"/>
    <property type="evidence" value="ECO:0007669"/>
    <property type="project" value="TreeGrafter"/>
</dbReference>
<dbReference type="GO" id="GO:0008202">
    <property type="term" value="P:steroid metabolic process"/>
    <property type="evidence" value="ECO:0007669"/>
    <property type="project" value="TreeGrafter"/>
</dbReference>
<dbReference type="GeneID" id="71992597"/>
<gene>
    <name evidence="8" type="ORF">CLAFUR5_12719</name>
</gene>
<dbReference type="EC" id="1.3.1.72" evidence="2"/>
<evidence type="ECO:0000256" key="4">
    <source>
        <dbReference type="ARBA" id="ARBA00022989"/>
    </source>
</evidence>